<evidence type="ECO:0000256" key="3">
    <source>
        <dbReference type="ARBA" id="ARBA00022801"/>
    </source>
</evidence>
<dbReference type="Proteomes" id="UP000018439">
    <property type="component" value="Chromosome"/>
</dbReference>
<comment type="cofactor">
    <cofactor evidence="1">
        <name>Zn(2+)</name>
        <dbReference type="ChEBI" id="CHEBI:29105"/>
    </cofactor>
</comment>
<dbReference type="PANTHER" id="PTHR46233">
    <property type="entry name" value="HYDROXYACYLGLUTATHIONE HYDROLASE GLOC"/>
    <property type="match status" value="1"/>
</dbReference>
<dbReference type="SMART" id="SM00849">
    <property type="entry name" value="Lactamase_B"/>
    <property type="match status" value="1"/>
</dbReference>
<evidence type="ECO:0000313" key="6">
    <source>
        <dbReference type="EMBL" id="EGJ71497.1"/>
    </source>
</evidence>
<evidence type="ECO:0000256" key="4">
    <source>
        <dbReference type="ARBA" id="ARBA00022833"/>
    </source>
</evidence>
<evidence type="ECO:0000256" key="1">
    <source>
        <dbReference type="ARBA" id="ARBA00001947"/>
    </source>
</evidence>
<dbReference type="InterPro" id="IPR036866">
    <property type="entry name" value="RibonucZ/Hydroxyglut_hydro"/>
</dbReference>
<dbReference type="SUPFAM" id="SSF56281">
    <property type="entry name" value="Metallo-hydrolase/oxidoreductase"/>
    <property type="match status" value="1"/>
</dbReference>
<sequence>MNIQKFEFNMFPVNSYVLWDDTKEAVVIDPGVFFDTEKEQLKKFIADNGLKIKHLLNTHLHLDHILGNTFMFQEYGIKAEASQDDEYWLEGVAQQGRMFGFEVNDEPVPLGKYLKEGDQIHFGNQTLDIFQVPGHSPGSLVFYNQATGDAFSGDVLFQGSVGRADLQGGNFTALKENIIKKLFILPDETVVHAGHGPSTTIGREKKYNPFFTDVTTH</sequence>
<keyword evidence="2" id="KW-0479">Metal-binding</keyword>
<evidence type="ECO:0000313" key="7">
    <source>
        <dbReference type="Proteomes" id="UP000018439"/>
    </source>
</evidence>
<dbReference type="CDD" id="cd06262">
    <property type="entry name" value="metallo-hydrolase-like_MBL-fold"/>
    <property type="match status" value="1"/>
</dbReference>
<evidence type="ECO:0000259" key="5">
    <source>
        <dbReference type="SMART" id="SM00849"/>
    </source>
</evidence>
<dbReference type="GO" id="GO:0046872">
    <property type="term" value="F:metal ion binding"/>
    <property type="evidence" value="ECO:0007669"/>
    <property type="project" value="UniProtKB-KW"/>
</dbReference>
<evidence type="ECO:0000256" key="2">
    <source>
        <dbReference type="ARBA" id="ARBA00022723"/>
    </source>
</evidence>
<name>F3ZNF7_9BACE</name>
<proteinExistence type="predicted"/>
<keyword evidence="4" id="KW-0862">Zinc</keyword>
<protein>
    <submittedName>
        <fullName evidence="6">Beta-lactamase domain protein</fullName>
    </submittedName>
</protein>
<organism evidence="6 7">
    <name type="scientific">Bacteroides coprosuis DSM 18011</name>
    <dbReference type="NCBI Taxonomy" id="679937"/>
    <lineage>
        <taxon>Bacteria</taxon>
        <taxon>Pseudomonadati</taxon>
        <taxon>Bacteroidota</taxon>
        <taxon>Bacteroidia</taxon>
        <taxon>Bacteroidales</taxon>
        <taxon>Bacteroidaceae</taxon>
        <taxon>Bacteroides</taxon>
    </lineage>
</organism>
<dbReference type="eggNOG" id="COG0491">
    <property type="taxonomic scope" value="Bacteria"/>
</dbReference>
<accession>F3ZNF7</accession>
<dbReference type="PANTHER" id="PTHR46233:SF3">
    <property type="entry name" value="HYDROXYACYLGLUTATHIONE HYDROLASE GLOC"/>
    <property type="match status" value="1"/>
</dbReference>
<dbReference type="InterPro" id="IPR001279">
    <property type="entry name" value="Metallo-B-lactamas"/>
</dbReference>
<dbReference type="GO" id="GO:0016787">
    <property type="term" value="F:hydrolase activity"/>
    <property type="evidence" value="ECO:0007669"/>
    <property type="project" value="UniProtKB-KW"/>
</dbReference>
<dbReference type="Gene3D" id="3.60.15.10">
    <property type="entry name" value="Ribonuclease Z/Hydroxyacylglutathione hydrolase-like"/>
    <property type="match status" value="1"/>
</dbReference>
<dbReference type="STRING" id="679937.Bcop_1298"/>
<dbReference type="HOGENOM" id="CLU_030571_5_3_10"/>
<dbReference type="Pfam" id="PF00753">
    <property type="entry name" value="Lactamase_B"/>
    <property type="match status" value="1"/>
</dbReference>
<dbReference type="EMBL" id="CM001167">
    <property type="protein sequence ID" value="EGJ71497.1"/>
    <property type="molecule type" value="Genomic_DNA"/>
</dbReference>
<feature type="domain" description="Metallo-beta-lactamase" evidence="5">
    <location>
        <begin position="12"/>
        <end position="195"/>
    </location>
</feature>
<dbReference type="InterPro" id="IPR051453">
    <property type="entry name" value="MBL_Glyoxalase_II"/>
</dbReference>
<dbReference type="OrthoDB" id="9802248at2"/>
<dbReference type="AlphaFoldDB" id="F3ZNF7"/>
<keyword evidence="7" id="KW-1185">Reference proteome</keyword>
<reference evidence="6 7" key="1">
    <citation type="journal article" date="2011" name="Stand. Genomic Sci.">
        <title>Non-contiguous finished genome sequence of Bacteroides coprosuis type strain (PC139).</title>
        <authorList>
            <person name="Land M."/>
            <person name="Held B."/>
            <person name="Gronow S."/>
            <person name="Abt B."/>
            <person name="Lucas S."/>
            <person name="Del Rio T.G."/>
            <person name="Nolan M."/>
            <person name="Tice H."/>
            <person name="Cheng J.F."/>
            <person name="Pitluck S."/>
            <person name="Liolios K."/>
            <person name="Pagani I."/>
            <person name="Ivanova N."/>
            <person name="Mavromatis K."/>
            <person name="Mikhailova N."/>
            <person name="Pati A."/>
            <person name="Tapia R."/>
            <person name="Han C."/>
            <person name="Goodwin L."/>
            <person name="Chen A."/>
            <person name="Palaniappan K."/>
            <person name="Hauser L."/>
            <person name="Brambilla E.M."/>
            <person name="Rohde M."/>
            <person name="Goker M."/>
            <person name="Detter J.C."/>
            <person name="Woyke T."/>
            <person name="Bristow J."/>
            <person name="Eisen J.A."/>
            <person name="Markowitz V."/>
            <person name="Hugenholtz P."/>
            <person name="Kyrpides N.C."/>
            <person name="Klenk H.P."/>
            <person name="Lapidus A."/>
        </authorList>
    </citation>
    <scope>NUCLEOTIDE SEQUENCE</scope>
    <source>
        <strain evidence="6 7">DSM 18011</strain>
    </source>
</reference>
<keyword evidence="3" id="KW-0378">Hydrolase</keyword>
<gene>
    <name evidence="6" type="ORF">Bcop_1298</name>
</gene>